<keyword evidence="1" id="KW-1133">Transmembrane helix</keyword>
<gene>
    <name evidence="2" type="ORF">SPARVUS_LOCUS8677968</name>
</gene>
<dbReference type="EMBL" id="CATNWA010014899">
    <property type="protein sequence ID" value="CAI9577244.1"/>
    <property type="molecule type" value="Genomic_DNA"/>
</dbReference>
<reference evidence="2" key="1">
    <citation type="submission" date="2023-05" db="EMBL/GenBank/DDBJ databases">
        <authorList>
            <person name="Stuckert A."/>
        </authorList>
    </citation>
    <scope>NUCLEOTIDE SEQUENCE</scope>
</reference>
<keyword evidence="3" id="KW-1185">Reference proteome</keyword>
<proteinExistence type="predicted"/>
<keyword evidence="1" id="KW-0812">Transmembrane</keyword>
<dbReference type="Proteomes" id="UP001162483">
    <property type="component" value="Unassembled WGS sequence"/>
</dbReference>
<name>A0ABN9DX71_9NEOB</name>
<accession>A0ABN9DX71</accession>
<keyword evidence="1" id="KW-0472">Membrane</keyword>
<evidence type="ECO:0000313" key="3">
    <source>
        <dbReference type="Proteomes" id="UP001162483"/>
    </source>
</evidence>
<evidence type="ECO:0000313" key="2">
    <source>
        <dbReference type="EMBL" id="CAI9577244.1"/>
    </source>
</evidence>
<evidence type="ECO:0000256" key="1">
    <source>
        <dbReference type="SAM" id="Phobius"/>
    </source>
</evidence>
<sequence>MDSAFTISGLPQCTEHGNATILQLEQSCDLWLDSTDWSCADHMHSPRKSKTSLAIHTKLSRCRVSPHAMSYQAIRGGYWKKGSIREVRINQPFYITQRINPLGSTLSLTSMLYCIYSLILLLWV</sequence>
<protein>
    <submittedName>
        <fullName evidence="2">Uncharacterized protein</fullName>
    </submittedName>
</protein>
<comment type="caution">
    <text evidence="2">The sequence shown here is derived from an EMBL/GenBank/DDBJ whole genome shotgun (WGS) entry which is preliminary data.</text>
</comment>
<feature type="transmembrane region" description="Helical" evidence="1">
    <location>
        <begin position="102"/>
        <end position="123"/>
    </location>
</feature>
<organism evidence="2 3">
    <name type="scientific">Staurois parvus</name>
    <dbReference type="NCBI Taxonomy" id="386267"/>
    <lineage>
        <taxon>Eukaryota</taxon>
        <taxon>Metazoa</taxon>
        <taxon>Chordata</taxon>
        <taxon>Craniata</taxon>
        <taxon>Vertebrata</taxon>
        <taxon>Euteleostomi</taxon>
        <taxon>Amphibia</taxon>
        <taxon>Batrachia</taxon>
        <taxon>Anura</taxon>
        <taxon>Neobatrachia</taxon>
        <taxon>Ranoidea</taxon>
        <taxon>Ranidae</taxon>
        <taxon>Staurois</taxon>
    </lineage>
</organism>